<dbReference type="EMBL" id="JBEFKJ010000006">
    <property type="protein sequence ID" value="KAL2045636.1"/>
    <property type="molecule type" value="Genomic_DNA"/>
</dbReference>
<feature type="domain" description="Nephrocystin 3-like N-terminal" evidence="2">
    <location>
        <begin position="5"/>
        <end position="102"/>
    </location>
</feature>
<dbReference type="PANTHER" id="PTHR10039:SF5">
    <property type="entry name" value="NACHT DOMAIN-CONTAINING PROTEIN"/>
    <property type="match status" value="1"/>
</dbReference>
<dbReference type="InterPro" id="IPR056884">
    <property type="entry name" value="NPHP3-like_N"/>
</dbReference>
<evidence type="ECO:0000259" key="2">
    <source>
        <dbReference type="Pfam" id="PF24883"/>
    </source>
</evidence>
<dbReference type="Pfam" id="PF24883">
    <property type="entry name" value="NPHP3_N"/>
    <property type="match status" value="1"/>
</dbReference>
<dbReference type="Proteomes" id="UP001590950">
    <property type="component" value="Unassembled WGS sequence"/>
</dbReference>
<gene>
    <name evidence="3" type="ORF">N7G274_002064</name>
</gene>
<protein>
    <recommendedName>
        <fullName evidence="2">Nephrocystin 3-like N-terminal domain-containing protein</fullName>
    </recommendedName>
</protein>
<comment type="caution">
    <text evidence="3">The sequence shown here is derived from an EMBL/GenBank/DDBJ whole genome shotgun (WGS) entry which is preliminary data.</text>
</comment>
<evidence type="ECO:0000313" key="4">
    <source>
        <dbReference type="Proteomes" id="UP001590950"/>
    </source>
</evidence>
<dbReference type="PANTHER" id="PTHR10039">
    <property type="entry name" value="AMELOGENIN"/>
    <property type="match status" value="1"/>
</dbReference>
<keyword evidence="1" id="KW-0677">Repeat</keyword>
<organism evidence="3 4">
    <name type="scientific">Stereocaulon virgatum</name>
    <dbReference type="NCBI Taxonomy" id="373712"/>
    <lineage>
        <taxon>Eukaryota</taxon>
        <taxon>Fungi</taxon>
        <taxon>Dikarya</taxon>
        <taxon>Ascomycota</taxon>
        <taxon>Pezizomycotina</taxon>
        <taxon>Lecanoromycetes</taxon>
        <taxon>OSLEUM clade</taxon>
        <taxon>Lecanoromycetidae</taxon>
        <taxon>Lecanorales</taxon>
        <taxon>Lecanorineae</taxon>
        <taxon>Stereocaulaceae</taxon>
        <taxon>Stereocaulon</taxon>
    </lineage>
</organism>
<sequence>MLQTGLLKSTLYQILTRSPSLIPRFLPDRWEALCLFGHDDSPWREVELWRAFRLLARVDAAAARFCLFIDGLDEIDGDRTDMTNLLKDVASSKNVKICVSGRPWIVFEDVFKTKPSLMLQDLTHPDIKHFVDSSFHDNLEKREPRYAGRLLKGYSTKGYRSVSVGYFGNSLPTSRTRRCG</sequence>
<reference evidence="3 4" key="1">
    <citation type="submission" date="2024-09" db="EMBL/GenBank/DDBJ databases">
        <title>Rethinking Asexuality: The Enigmatic Case of Functional Sexual Genes in Lepraria (Stereocaulaceae).</title>
        <authorList>
            <person name="Doellman M."/>
            <person name="Sun Y."/>
            <person name="Barcenas-Pena A."/>
            <person name="Lumbsch H.T."/>
            <person name="Grewe F."/>
        </authorList>
    </citation>
    <scope>NUCLEOTIDE SEQUENCE [LARGE SCALE GENOMIC DNA]</scope>
    <source>
        <strain evidence="3 4">Mercado 3170</strain>
    </source>
</reference>
<evidence type="ECO:0000256" key="1">
    <source>
        <dbReference type="ARBA" id="ARBA00022737"/>
    </source>
</evidence>
<name>A0ABR4ALA5_9LECA</name>
<accession>A0ABR4ALA5</accession>
<proteinExistence type="predicted"/>
<evidence type="ECO:0000313" key="3">
    <source>
        <dbReference type="EMBL" id="KAL2045636.1"/>
    </source>
</evidence>
<keyword evidence="4" id="KW-1185">Reference proteome</keyword>